<gene>
    <name evidence="2" type="ORF">HH212_22715</name>
</gene>
<dbReference type="RefSeq" id="WP_170204568.1">
    <property type="nucleotide sequence ID" value="NZ_CP051685.1"/>
</dbReference>
<dbReference type="AlphaFoldDB" id="A0A7Z2ZUJ8"/>
<keyword evidence="1" id="KW-0732">Signal</keyword>
<sequence>MKKKCLAWMVVMTVASKAAHAQDGASPRPALACPVIHAAPQQVTERMVKDVTDTLNRTFDDALGPDARRLDQPKVVARLAARTVDEQRMARLAQAAGCAALIDERSSCAQYFDTELGEPLSLFMRMKKTAPLRRQFEQAVARLPAAPLKRAAQACIRLIGKP</sequence>
<feature type="chain" id="PRO_5030813368" evidence="1">
    <location>
        <begin position="22"/>
        <end position="162"/>
    </location>
</feature>
<reference evidence="2 3" key="1">
    <citation type="submission" date="2020-04" db="EMBL/GenBank/DDBJ databases">
        <title>Genome sequencing of novel species.</title>
        <authorList>
            <person name="Heo J."/>
            <person name="Kim S.-J."/>
            <person name="Kim J.-S."/>
            <person name="Hong S.-B."/>
            <person name="Kwon S.-W."/>
        </authorList>
    </citation>
    <scope>NUCLEOTIDE SEQUENCE [LARGE SCALE GENOMIC DNA]</scope>
    <source>
        <strain evidence="2 3">GN2-R2</strain>
    </source>
</reference>
<dbReference type="Proteomes" id="UP000502415">
    <property type="component" value="Chromosome"/>
</dbReference>
<protein>
    <submittedName>
        <fullName evidence="2">Uncharacterized protein</fullName>
    </submittedName>
</protein>
<evidence type="ECO:0000313" key="3">
    <source>
        <dbReference type="Proteomes" id="UP000502415"/>
    </source>
</evidence>
<evidence type="ECO:0000313" key="2">
    <source>
        <dbReference type="EMBL" id="QJE02484.1"/>
    </source>
</evidence>
<organism evidence="2 3">
    <name type="scientific">Massilia forsythiae</name>
    <dbReference type="NCBI Taxonomy" id="2728020"/>
    <lineage>
        <taxon>Bacteria</taxon>
        <taxon>Pseudomonadati</taxon>
        <taxon>Pseudomonadota</taxon>
        <taxon>Betaproteobacteria</taxon>
        <taxon>Burkholderiales</taxon>
        <taxon>Oxalobacteraceae</taxon>
        <taxon>Telluria group</taxon>
        <taxon>Massilia</taxon>
    </lineage>
</organism>
<dbReference type="EMBL" id="CP051685">
    <property type="protein sequence ID" value="QJE02484.1"/>
    <property type="molecule type" value="Genomic_DNA"/>
</dbReference>
<name>A0A7Z2ZUJ8_9BURK</name>
<keyword evidence="3" id="KW-1185">Reference proteome</keyword>
<accession>A0A7Z2ZUJ8</accession>
<evidence type="ECO:0000256" key="1">
    <source>
        <dbReference type="SAM" id="SignalP"/>
    </source>
</evidence>
<proteinExistence type="predicted"/>
<feature type="signal peptide" evidence="1">
    <location>
        <begin position="1"/>
        <end position="21"/>
    </location>
</feature>
<dbReference type="KEGG" id="mfy:HH212_22715"/>